<dbReference type="PANTHER" id="PTHR43591:SF24">
    <property type="entry name" value="2-METHOXY-6-POLYPRENYL-1,4-BENZOQUINOL METHYLASE, MITOCHONDRIAL"/>
    <property type="match status" value="1"/>
</dbReference>
<dbReference type="EMBL" id="CP000142">
    <property type="protein sequence ID" value="ABA87418.1"/>
    <property type="molecule type" value="Genomic_DNA"/>
</dbReference>
<dbReference type="KEGG" id="pca:Pcar_0157"/>
<dbReference type="SUPFAM" id="SSF53335">
    <property type="entry name" value="S-adenosyl-L-methionine-dependent methyltransferases"/>
    <property type="match status" value="1"/>
</dbReference>
<feature type="domain" description="Methyltransferase type 11" evidence="1">
    <location>
        <begin position="44"/>
        <end position="142"/>
    </location>
</feature>
<evidence type="ECO:0000313" key="2">
    <source>
        <dbReference type="EMBL" id="ABA87418.1"/>
    </source>
</evidence>
<keyword evidence="2" id="KW-0489">Methyltransferase</keyword>
<dbReference type="InterPro" id="IPR013216">
    <property type="entry name" value="Methyltransf_11"/>
</dbReference>
<keyword evidence="3" id="KW-1185">Reference proteome</keyword>
<evidence type="ECO:0000259" key="1">
    <source>
        <dbReference type="Pfam" id="PF08241"/>
    </source>
</evidence>
<protein>
    <submittedName>
        <fullName evidence="2">SAM-dependent methyltransferase, type 11</fullName>
    </submittedName>
</protein>
<reference evidence="2 3" key="2">
    <citation type="journal article" date="2012" name="BMC Genomics">
        <title>The genome of Pelobacter carbinolicus reveals surprising metabolic capabilities and physiological features.</title>
        <authorList>
            <person name="Aklujkar M."/>
            <person name="Haveman S.A."/>
            <person name="Didonato R.Jr."/>
            <person name="Chertkov O."/>
            <person name="Han C.S."/>
            <person name="Land M.L."/>
            <person name="Brown P."/>
            <person name="Lovley D.R."/>
        </authorList>
    </citation>
    <scope>NUCLEOTIDE SEQUENCE [LARGE SCALE GENOMIC DNA]</scope>
    <source>
        <strain evidence="3">DSM 2380 / NBRC 103641 / GraBd1</strain>
    </source>
</reference>
<dbReference type="AlphaFoldDB" id="Q3A874"/>
<dbReference type="GO" id="GO:0032259">
    <property type="term" value="P:methylation"/>
    <property type="evidence" value="ECO:0007669"/>
    <property type="project" value="UniProtKB-KW"/>
</dbReference>
<sequence length="229" mass="25914">MSHQKEERLRAFYRYDQNHPFASMYPLLAKQIVDDLGVTSGRCLDIGTGSGALLIELGKITSLELMGLDINPETMVLVRDNAKRHDLPSDRIEFLHGDVHALPLPDNDIRLVVSRGSIPFWDDHATAFAEIYRVLQPEGVAFVGGGFSRYQSKEEADRMRPAWVSKDNPEKRARWLHREFLEQALSQVPGAEWRVIEDGYGTWVEMRKPAQGRFVAEDTKGASHAVSEL</sequence>
<keyword evidence="2" id="KW-0808">Transferase</keyword>
<name>Q3A874_SYNC1</name>
<dbReference type="HOGENOM" id="CLU_088165_0_0_7"/>
<dbReference type="InterPro" id="IPR029063">
    <property type="entry name" value="SAM-dependent_MTases_sf"/>
</dbReference>
<dbReference type="PANTHER" id="PTHR43591">
    <property type="entry name" value="METHYLTRANSFERASE"/>
    <property type="match status" value="1"/>
</dbReference>
<dbReference type="CDD" id="cd02440">
    <property type="entry name" value="AdoMet_MTases"/>
    <property type="match status" value="1"/>
</dbReference>
<dbReference type="RefSeq" id="WP_011339810.1">
    <property type="nucleotide sequence ID" value="NC_007498.2"/>
</dbReference>
<reference evidence="3" key="1">
    <citation type="submission" date="2005-10" db="EMBL/GenBank/DDBJ databases">
        <title>Complete sequence of Pelobacter carbinolicus DSM 2380.</title>
        <authorList>
            <person name="Copeland A."/>
            <person name="Lucas S."/>
            <person name="Lapidus A."/>
            <person name="Barry K."/>
            <person name="Detter J.C."/>
            <person name="Glavina T."/>
            <person name="Hammon N."/>
            <person name="Israni S."/>
            <person name="Pitluck S."/>
            <person name="Chertkov O."/>
            <person name="Schmutz J."/>
            <person name="Larimer F."/>
            <person name="Land M."/>
            <person name="Kyrpides N."/>
            <person name="Ivanova N."/>
            <person name="Richardson P."/>
        </authorList>
    </citation>
    <scope>NUCLEOTIDE SEQUENCE [LARGE SCALE GENOMIC DNA]</scope>
    <source>
        <strain evidence="3">DSM 2380 / NBRC 103641 / GraBd1</strain>
    </source>
</reference>
<dbReference type="Pfam" id="PF08241">
    <property type="entry name" value="Methyltransf_11"/>
    <property type="match status" value="1"/>
</dbReference>
<dbReference type="Proteomes" id="UP000002534">
    <property type="component" value="Chromosome"/>
</dbReference>
<dbReference type="eggNOG" id="COG2226">
    <property type="taxonomic scope" value="Bacteria"/>
</dbReference>
<proteinExistence type="predicted"/>
<evidence type="ECO:0000313" key="3">
    <source>
        <dbReference type="Proteomes" id="UP000002534"/>
    </source>
</evidence>
<gene>
    <name evidence="2" type="ordered locus">Pcar_0157</name>
</gene>
<dbReference type="GO" id="GO:0008757">
    <property type="term" value="F:S-adenosylmethionine-dependent methyltransferase activity"/>
    <property type="evidence" value="ECO:0007669"/>
    <property type="project" value="InterPro"/>
</dbReference>
<dbReference type="Gene3D" id="3.40.50.150">
    <property type="entry name" value="Vaccinia Virus protein VP39"/>
    <property type="match status" value="1"/>
</dbReference>
<organism evidence="2 3">
    <name type="scientific">Syntrophotalea carbinolica (strain DSM 2380 / NBRC 103641 / GraBd1)</name>
    <name type="common">Pelobacter carbinolicus</name>
    <dbReference type="NCBI Taxonomy" id="338963"/>
    <lineage>
        <taxon>Bacteria</taxon>
        <taxon>Pseudomonadati</taxon>
        <taxon>Thermodesulfobacteriota</taxon>
        <taxon>Desulfuromonadia</taxon>
        <taxon>Desulfuromonadales</taxon>
        <taxon>Syntrophotaleaceae</taxon>
        <taxon>Syntrophotalea</taxon>
    </lineage>
</organism>
<dbReference type="OrthoDB" id="9772751at2"/>
<accession>Q3A874</accession>
<dbReference type="STRING" id="338963.Pcar_0157"/>